<proteinExistence type="predicted"/>
<feature type="region of interest" description="Disordered" evidence="5">
    <location>
        <begin position="1009"/>
        <end position="1062"/>
    </location>
</feature>
<dbReference type="SMART" id="SM00021">
    <property type="entry name" value="DAX"/>
    <property type="match status" value="1"/>
</dbReference>
<protein>
    <recommendedName>
        <fullName evidence="10">Axis inhibition protein axin</fullName>
    </recommendedName>
</protein>
<dbReference type="EMBL" id="LUCH01000793">
    <property type="protein sequence ID" value="KAF5404305.1"/>
    <property type="molecule type" value="Genomic_DNA"/>
</dbReference>
<dbReference type="InterPro" id="IPR036305">
    <property type="entry name" value="RGS_sf"/>
</dbReference>
<dbReference type="GO" id="GO:0005634">
    <property type="term" value="C:nucleus"/>
    <property type="evidence" value="ECO:0007669"/>
    <property type="project" value="TreeGrafter"/>
</dbReference>
<dbReference type="OrthoDB" id="10007451at2759"/>
<keyword evidence="2" id="KW-0963">Cytoplasm</keyword>
<dbReference type="Pfam" id="PF08833">
    <property type="entry name" value="Axin_b-cat_bind"/>
    <property type="match status" value="1"/>
</dbReference>
<dbReference type="PROSITE" id="PS50132">
    <property type="entry name" value="RGS"/>
    <property type="match status" value="1"/>
</dbReference>
<organism evidence="8 9">
    <name type="scientific">Paragonimus heterotremus</name>
    <dbReference type="NCBI Taxonomy" id="100268"/>
    <lineage>
        <taxon>Eukaryota</taxon>
        <taxon>Metazoa</taxon>
        <taxon>Spiralia</taxon>
        <taxon>Lophotrochozoa</taxon>
        <taxon>Platyhelminthes</taxon>
        <taxon>Trematoda</taxon>
        <taxon>Digenea</taxon>
        <taxon>Plagiorchiida</taxon>
        <taxon>Troglotremata</taxon>
        <taxon>Troglotrematidae</taxon>
        <taxon>Paragonimus</taxon>
    </lineage>
</organism>
<keyword evidence="9" id="KW-1185">Reference proteome</keyword>
<dbReference type="PROSITE" id="PS50841">
    <property type="entry name" value="DIX"/>
    <property type="match status" value="1"/>
</dbReference>
<feature type="domain" description="DIX" evidence="7">
    <location>
        <begin position="1079"/>
        <end position="1174"/>
    </location>
</feature>
<dbReference type="GO" id="GO:0019901">
    <property type="term" value="F:protein kinase binding"/>
    <property type="evidence" value="ECO:0007669"/>
    <property type="project" value="TreeGrafter"/>
</dbReference>
<dbReference type="GO" id="GO:0008013">
    <property type="term" value="F:beta-catenin binding"/>
    <property type="evidence" value="ECO:0007669"/>
    <property type="project" value="TreeGrafter"/>
</dbReference>
<sequence length="1174" mass="130715">MALEAISTADNSLKSAVHFSPIYKLMTSSSPSSTSAASKYSAGGIESLLCDSEGVEMFNQFLVSKYSLGHLLDFWFACKGFRTNVDPNNPDKMFQIAKVIYRTYIKSGATNMIPLPASLKHNIIDRMSSYHKGYKTTTTSDSPGIHRTLFDLAQESVKLVLESTYFPEFLEFLGTISTSNNCNNVSNKLSLGNRPLLYKCLVGSPKYKWKERKKTRSRNASQHSDENRHSTFHNHNQYDPPFSPEPFSPQPPSRLATHSLEENPASLRSITNWRAVSNIESPLPRYIMPQPCDVDGSSSIRDAHCEPDCMLQCCNPRNSNRYRFRDDWMDSSSLCQSCHIPLENPNPRCAVSHPVPTDDSHLSTSVDMPVLTLTPSRLPTDSPQPPVHSHPPDGQTPTRISNRELPLRKKDEYSVKQGQNLAETDPASFALLLTSRLEKVRESREKMEKLLSWVHHVDERNATHLQLDALPPELEEQRAKESSSQNRGAGVCVSVENNPKSNVHINLAESSVPVQPSISSVLLPLSSSFRTMLHSTAQNIIEQNGNSKQCDSFTSVVSSTATAAVTDEDAQGILDDHCSRIWADEQEPTRVVNHGDSLRAHHNFADVMVKSCIPTTCVYPTTRRSRYPASWKASVRRRTAVSAIASHCTHAAPQPSRAPPQHRRSSVRANSSHNPRIHQSDMRSTASWDSGVIDGYPVAELICRGIPGQCDLETRSNVDAASLQALSSSTTELAIANSEVTAKLVEYMTRHYQHQQQYQQYCQQHPRLTSHKSQLPSDPFIMSKKRSPYQDYDLFRHNHCRTANNLSMPPFTDNSIADCSGPDTRASYLRYPNECPSSVWSRCPRSHKFSENRVGPIWIPHSDPTRVKQYPITSDNSSAFDSGISSTYDQLPLGLPQTTDGASGNHVRLWHMDKAPHFPHPHPLHDHLRVPSAPGSNYHVPLAPCQPSMHRGTTCSPNELCPCCSLRLRHDSSELGAPPTSSVLLDRKPMSSRSAGGGQLLQHWLHLQGSPSEFHPTSKSNSGGRTKHSHRRSSALHDCSVAKHSANHDHDPSGIERENENQTKLCSPDYSESMMPSGQLGVIVGYYLCDDPVPYRTVWHVNNSLNNGPNSANPGPLTLGQFKHLIAKKGDYRYFFKKTSNEFGTGAVHEELTDDCAILPLWDGKVVARIERAD</sequence>
<dbReference type="Pfam" id="PF00778">
    <property type="entry name" value="DIX"/>
    <property type="match status" value="1"/>
</dbReference>
<comment type="caution">
    <text evidence="8">The sequence shown here is derived from an EMBL/GenBank/DDBJ whole genome shotgun (WGS) entry which is preliminary data.</text>
</comment>
<feature type="compositionally biased region" description="Polar residues" evidence="5">
    <location>
        <begin position="1015"/>
        <end position="1024"/>
    </location>
</feature>
<evidence type="ECO:0000256" key="3">
    <source>
        <dbReference type="ARBA" id="ARBA00022687"/>
    </source>
</evidence>
<feature type="region of interest" description="Disordered" evidence="5">
    <location>
        <begin position="372"/>
        <end position="408"/>
    </location>
</feature>
<feature type="compositionally biased region" description="Basic and acidic residues" evidence="5">
    <location>
        <begin position="1046"/>
        <end position="1061"/>
    </location>
</feature>
<dbReference type="GO" id="GO:0005737">
    <property type="term" value="C:cytoplasm"/>
    <property type="evidence" value="ECO:0007669"/>
    <property type="project" value="UniProtKB-SubCell"/>
</dbReference>
<keyword evidence="3 4" id="KW-0879">Wnt signaling pathway</keyword>
<feature type="compositionally biased region" description="Pro residues" evidence="5">
    <location>
        <begin position="241"/>
        <end position="252"/>
    </location>
</feature>
<accession>A0A8J4WTZ9</accession>
<dbReference type="InterPro" id="IPR038207">
    <property type="entry name" value="DIX_dom_sf"/>
</dbReference>
<dbReference type="GO" id="GO:0060090">
    <property type="term" value="F:molecular adaptor activity"/>
    <property type="evidence" value="ECO:0007669"/>
    <property type="project" value="TreeGrafter"/>
</dbReference>
<dbReference type="GO" id="GO:0031625">
    <property type="term" value="F:ubiquitin protein ligase binding"/>
    <property type="evidence" value="ECO:0007669"/>
    <property type="project" value="TreeGrafter"/>
</dbReference>
<dbReference type="SUPFAM" id="SSF54236">
    <property type="entry name" value="Ubiquitin-like"/>
    <property type="match status" value="1"/>
</dbReference>
<dbReference type="InterPro" id="IPR043581">
    <property type="entry name" value="Axin-like"/>
</dbReference>
<evidence type="ECO:0000313" key="8">
    <source>
        <dbReference type="EMBL" id="KAF5404305.1"/>
    </source>
</evidence>
<evidence type="ECO:0000256" key="4">
    <source>
        <dbReference type="PROSITE-ProRule" id="PRU00069"/>
    </source>
</evidence>
<dbReference type="SUPFAM" id="SSF48097">
    <property type="entry name" value="Regulator of G-protein signaling, RGS"/>
    <property type="match status" value="1"/>
</dbReference>
<evidence type="ECO:0000313" key="9">
    <source>
        <dbReference type="Proteomes" id="UP000748531"/>
    </source>
</evidence>
<evidence type="ECO:0000256" key="1">
    <source>
        <dbReference type="ARBA" id="ARBA00004496"/>
    </source>
</evidence>
<dbReference type="GO" id="GO:0030877">
    <property type="term" value="C:beta-catenin destruction complex"/>
    <property type="evidence" value="ECO:0007669"/>
    <property type="project" value="TreeGrafter"/>
</dbReference>
<evidence type="ECO:0000256" key="2">
    <source>
        <dbReference type="ARBA" id="ARBA00022490"/>
    </source>
</evidence>
<dbReference type="InterPro" id="IPR044926">
    <property type="entry name" value="RGS_subdomain_2"/>
</dbReference>
<evidence type="ECO:0000259" key="7">
    <source>
        <dbReference type="PROSITE" id="PS50841"/>
    </source>
</evidence>
<dbReference type="PANTHER" id="PTHR46102:SF2">
    <property type="entry name" value="AXIN"/>
    <property type="match status" value="1"/>
</dbReference>
<dbReference type="InterPro" id="IPR014936">
    <property type="entry name" value="Axin_b-cat-bd"/>
</dbReference>
<comment type="subcellular location">
    <subcellularLocation>
        <location evidence="1">Cytoplasm</location>
    </subcellularLocation>
</comment>
<dbReference type="GO" id="GO:0090090">
    <property type="term" value="P:negative regulation of canonical Wnt signaling pathway"/>
    <property type="evidence" value="ECO:0007669"/>
    <property type="project" value="InterPro"/>
</dbReference>
<dbReference type="GO" id="GO:0048468">
    <property type="term" value="P:cell development"/>
    <property type="evidence" value="ECO:0007669"/>
    <property type="project" value="TreeGrafter"/>
</dbReference>
<feature type="region of interest" description="Disordered" evidence="5">
    <location>
        <begin position="211"/>
        <end position="257"/>
    </location>
</feature>
<dbReference type="InterPro" id="IPR016137">
    <property type="entry name" value="RGS"/>
</dbReference>
<dbReference type="PANTHER" id="PTHR46102">
    <property type="entry name" value="AXIN"/>
    <property type="match status" value="1"/>
</dbReference>
<feature type="region of interest" description="Disordered" evidence="5">
    <location>
        <begin position="648"/>
        <end position="688"/>
    </location>
</feature>
<evidence type="ECO:0008006" key="10">
    <source>
        <dbReference type="Google" id="ProtNLM"/>
    </source>
</evidence>
<dbReference type="AlphaFoldDB" id="A0A8J4WTZ9"/>
<dbReference type="Pfam" id="PF00615">
    <property type="entry name" value="RGS"/>
    <property type="match status" value="1"/>
</dbReference>
<dbReference type="GO" id="GO:0032436">
    <property type="term" value="P:positive regulation of proteasomal ubiquitin-dependent protein catabolic process"/>
    <property type="evidence" value="ECO:0007669"/>
    <property type="project" value="TreeGrafter"/>
</dbReference>
<dbReference type="GO" id="GO:0005886">
    <property type="term" value="C:plasma membrane"/>
    <property type="evidence" value="ECO:0007669"/>
    <property type="project" value="TreeGrafter"/>
</dbReference>
<dbReference type="SMART" id="SM00315">
    <property type="entry name" value="RGS"/>
    <property type="match status" value="1"/>
</dbReference>
<feature type="region of interest" description="Disordered" evidence="5">
    <location>
        <begin position="972"/>
        <end position="996"/>
    </location>
</feature>
<gene>
    <name evidence="8" type="ORF">PHET_02268</name>
</gene>
<evidence type="ECO:0000256" key="5">
    <source>
        <dbReference type="SAM" id="MobiDB-lite"/>
    </source>
</evidence>
<dbReference type="Gene3D" id="2.40.240.130">
    <property type="match status" value="1"/>
</dbReference>
<evidence type="ECO:0000259" key="6">
    <source>
        <dbReference type="PROSITE" id="PS50132"/>
    </source>
</evidence>
<dbReference type="Proteomes" id="UP000748531">
    <property type="component" value="Unassembled WGS sequence"/>
</dbReference>
<dbReference type="InterPro" id="IPR001158">
    <property type="entry name" value="DIX"/>
</dbReference>
<dbReference type="InterPro" id="IPR029071">
    <property type="entry name" value="Ubiquitin-like_domsf"/>
</dbReference>
<dbReference type="Gene3D" id="1.10.167.10">
    <property type="entry name" value="Regulator of G-protein Signalling 4, domain 2"/>
    <property type="match status" value="1"/>
</dbReference>
<feature type="compositionally biased region" description="Basic residues" evidence="5">
    <location>
        <begin position="1025"/>
        <end position="1034"/>
    </location>
</feature>
<dbReference type="GO" id="GO:0016055">
    <property type="term" value="P:Wnt signaling pathway"/>
    <property type="evidence" value="ECO:0007669"/>
    <property type="project" value="UniProtKB-KW"/>
</dbReference>
<reference evidence="8" key="1">
    <citation type="submission" date="2019-05" db="EMBL/GenBank/DDBJ databases">
        <title>Annotation for the trematode Paragonimus heterotremus.</title>
        <authorList>
            <person name="Choi Y.-J."/>
        </authorList>
    </citation>
    <scope>NUCLEOTIDE SEQUENCE</scope>
    <source>
        <strain evidence="8">LC</strain>
    </source>
</reference>
<feature type="domain" description="RGS" evidence="6">
    <location>
        <begin position="44"/>
        <end position="171"/>
    </location>
</feature>
<name>A0A8J4WTZ9_9TREM</name>